<feature type="compositionally biased region" description="Low complexity" evidence="1">
    <location>
        <begin position="38"/>
        <end position="47"/>
    </location>
</feature>
<feature type="region of interest" description="Disordered" evidence="1">
    <location>
        <begin position="81"/>
        <end position="106"/>
    </location>
</feature>
<dbReference type="Gene3D" id="2.130.10.10">
    <property type="entry name" value="YVTN repeat-like/Quinoprotein amine dehydrogenase"/>
    <property type="match status" value="2"/>
</dbReference>
<dbReference type="Proteomes" id="UP000093695">
    <property type="component" value="Chromosome"/>
</dbReference>
<keyword evidence="2" id="KW-0812">Transmembrane</keyword>
<name>A0A193C9E8_AMYOR</name>
<feature type="compositionally biased region" description="Polar residues" evidence="1">
    <location>
        <begin position="367"/>
        <end position="379"/>
    </location>
</feature>
<feature type="transmembrane region" description="Helical" evidence="2">
    <location>
        <begin position="57"/>
        <end position="79"/>
    </location>
</feature>
<reference evidence="4 5" key="1">
    <citation type="journal article" date="2015" name="Genome Announc.">
        <title>Draft Genome Sequence of Norvancomycin-Producing Strain Amycolatopsis orientalis CPCC200066.</title>
        <authorList>
            <person name="Lei X."/>
            <person name="Yuan F."/>
            <person name="Shi Y."/>
            <person name="Li X."/>
            <person name="Wang L."/>
            <person name="Hong B."/>
        </authorList>
    </citation>
    <scope>NUCLEOTIDE SEQUENCE [LARGE SCALE GENOMIC DNA]</scope>
    <source>
        <strain evidence="4 5">B-37</strain>
    </source>
</reference>
<dbReference type="InterPro" id="IPR015943">
    <property type="entry name" value="WD40/YVTN_repeat-like_dom_sf"/>
</dbReference>
<keyword evidence="2" id="KW-0472">Membrane</keyword>
<dbReference type="PANTHER" id="PTHR34512:SF30">
    <property type="entry name" value="OUTER MEMBRANE PROTEIN ASSEMBLY FACTOR BAMB"/>
    <property type="match status" value="1"/>
</dbReference>
<accession>A0A193C9E8</accession>
<feature type="domain" description="Pyrrolo-quinoline quinone repeat" evidence="3">
    <location>
        <begin position="127"/>
        <end position="269"/>
    </location>
</feature>
<dbReference type="InterPro" id="IPR011047">
    <property type="entry name" value="Quinoprotein_ADH-like_sf"/>
</dbReference>
<evidence type="ECO:0000256" key="1">
    <source>
        <dbReference type="SAM" id="MobiDB-lite"/>
    </source>
</evidence>
<dbReference type="PANTHER" id="PTHR34512">
    <property type="entry name" value="CELL SURFACE PROTEIN"/>
    <property type="match status" value="1"/>
</dbReference>
<protein>
    <recommendedName>
        <fullName evidence="3">Pyrrolo-quinoline quinone repeat domain-containing protein</fullName>
    </recommendedName>
</protein>
<evidence type="ECO:0000259" key="3">
    <source>
        <dbReference type="Pfam" id="PF13360"/>
    </source>
</evidence>
<dbReference type="SUPFAM" id="SSF50998">
    <property type="entry name" value="Quinoprotein alcohol dehydrogenase-like"/>
    <property type="match status" value="1"/>
</dbReference>
<dbReference type="EMBL" id="CP016174">
    <property type="protein sequence ID" value="ANN20955.1"/>
    <property type="molecule type" value="Genomic_DNA"/>
</dbReference>
<feature type="region of interest" description="Disordered" evidence="1">
    <location>
        <begin position="1"/>
        <end position="50"/>
    </location>
</feature>
<sequence>MTRPPTPPGDGRWQPQQSWQPHPQQGWQQPPPPPHHQPYPQNQYGPPRQEPPKGKKFLFWLVPLIVVVVAAAVIVPITLSGGGDEGQGQAAPPPASGSPSGSPKVKWELSGVKKDVPEYKHGITTWLYENDLVVVRDKYVAAFTRADGKRRWLTEAPSGKIFCGTGVEPVGGKIVLAFGKAKAGSEDGSCDNATILDLKDGKLGWQVPMAIPQKMQDRVVSVEAVVTQIMGDVVFVTADQGFAALDLATGAIKWTKTFSRKADGEDTCAGHDMLPRDGKAVVVASCLTGDFSVTMLQIDPTTGNVELEDSVPHDGYSISGIGLLSVKPVLAYGSNTEQGTYFLFDDNLKLKSKIDGGKPNSEEELDGTTSQGFGVSTSGTEHHPSAIIVDGDTFYTPTRTIGGQMNALVAVDLNTGQRKWKASVPDGTIQAPIKIVDGQILAQVGPVYNTGPQRTVKIAVADGKVTPFLEAQIRNSDQDETGPIPGFYRYLWADDRVYAVAGKWSDLTVDVFLLQAD</sequence>
<dbReference type="KEGG" id="aori:SD37_38790"/>
<dbReference type="Pfam" id="PF13360">
    <property type="entry name" value="PQQ_2"/>
    <property type="match status" value="1"/>
</dbReference>
<dbReference type="InterPro" id="IPR018391">
    <property type="entry name" value="PQQ_b-propeller_rpt"/>
</dbReference>
<keyword evidence="2" id="KW-1133">Transmembrane helix</keyword>
<dbReference type="SMART" id="SM00564">
    <property type="entry name" value="PQQ"/>
    <property type="match status" value="2"/>
</dbReference>
<feature type="compositionally biased region" description="Low complexity" evidence="1">
    <location>
        <begin position="12"/>
        <end position="28"/>
    </location>
</feature>
<evidence type="ECO:0000256" key="2">
    <source>
        <dbReference type="SAM" id="Phobius"/>
    </source>
</evidence>
<keyword evidence="5" id="KW-1185">Reference proteome</keyword>
<proteinExistence type="predicted"/>
<dbReference type="AlphaFoldDB" id="A0A193C9E8"/>
<gene>
    <name evidence="4" type="ORF">SD37_38790</name>
</gene>
<dbReference type="RefSeq" id="WP_065913056.1">
    <property type="nucleotide sequence ID" value="NZ_CP016174.1"/>
</dbReference>
<dbReference type="InterPro" id="IPR002372">
    <property type="entry name" value="PQQ_rpt_dom"/>
</dbReference>
<feature type="region of interest" description="Disordered" evidence="1">
    <location>
        <begin position="355"/>
        <end position="382"/>
    </location>
</feature>
<evidence type="ECO:0000313" key="4">
    <source>
        <dbReference type="EMBL" id="ANN20955.1"/>
    </source>
</evidence>
<evidence type="ECO:0000313" key="5">
    <source>
        <dbReference type="Proteomes" id="UP000093695"/>
    </source>
</evidence>
<organism evidence="4 5">
    <name type="scientific">Amycolatopsis orientalis</name>
    <name type="common">Nocardia orientalis</name>
    <dbReference type="NCBI Taxonomy" id="31958"/>
    <lineage>
        <taxon>Bacteria</taxon>
        <taxon>Bacillati</taxon>
        <taxon>Actinomycetota</taxon>
        <taxon>Actinomycetes</taxon>
        <taxon>Pseudonocardiales</taxon>
        <taxon>Pseudonocardiaceae</taxon>
        <taxon>Amycolatopsis</taxon>
    </lineage>
</organism>